<dbReference type="InterPro" id="IPR050595">
    <property type="entry name" value="Bact_response_regulator"/>
</dbReference>
<evidence type="ECO:0000259" key="3">
    <source>
        <dbReference type="PROSITE" id="PS50110"/>
    </source>
</evidence>
<reference evidence="5" key="1">
    <citation type="submission" date="2016-11" db="EMBL/GenBank/DDBJ databases">
        <authorList>
            <person name="Varghese N."/>
            <person name="Submissions S."/>
        </authorList>
    </citation>
    <scope>NUCLEOTIDE SEQUENCE [LARGE SCALE GENOMIC DNA]</scope>
    <source>
        <strain evidence="5">DSM 9756</strain>
    </source>
</reference>
<dbReference type="GO" id="GO:0000160">
    <property type="term" value="P:phosphorelay signal transduction system"/>
    <property type="evidence" value="ECO:0007669"/>
    <property type="project" value="InterPro"/>
</dbReference>
<dbReference type="EMBL" id="FQVB01000014">
    <property type="protein sequence ID" value="SHF29626.1"/>
    <property type="molecule type" value="Genomic_DNA"/>
</dbReference>
<evidence type="ECO:0000313" key="5">
    <source>
        <dbReference type="Proteomes" id="UP000184076"/>
    </source>
</evidence>
<evidence type="ECO:0000256" key="2">
    <source>
        <dbReference type="PROSITE-ProRule" id="PRU00169"/>
    </source>
</evidence>
<dbReference type="SUPFAM" id="SSF52172">
    <property type="entry name" value="CheY-like"/>
    <property type="match status" value="1"/>
</dbReference>
<dbReference type="PANTHER" id="PTHR44591:SF3">
    <property type="entry name" value="RESPONSE REGULATORY DOMAIN-CONTAINING PROTEIN"/>
    <property type="match status" value="1"/>
</dbReference>
<keyword evidence="1 2" id="KW-0597">Phosphoprotein</keyword>
<dbReference type="InterPro" id="IPR001789">
    <property type="entry name" value="Sig_transdc_resp-reg_receiver"/>
</dbReference>
<sequence>MPGALNVIIVDDDPDVLAFLQEVLESFYIWGDVLTFGDPDEAAAYCLEQPPGVAVFILDVYMGSCTAFDFLERVRVRFPMAPQDAVIITGNASDEVVNACVEADITHLLEKPMRPYALQLAVRSIVSKYIKFARRLLTDPDFADRLPAIH</sequence>
<accession>A0A1M5AHM0</accession>
<dbReference type="PANTHER" id="PTHR44591">
    <property type="entry name" value="STRESS RESPONSE REGULATOR PROTEIN 1"/>
    <property type="match status" value="1"/>
</dbReference>
<organism evidence="4 5">
    <name type="scientific">Desulfacinum infernum DSM 9756</name>
    <dbReference type="NCBI Taxonomy" id="1121391"/>
    <lineage>
        <taxon>Bacteria</taxon>
        <taxon>Pseudomonadati</taxon>
        <taxon>Thermodesulfobacteriota</taxon>
        <taxon>Syntrophobacteria</taxon>
        <taxon>Syntrophobacterales</taxon>
        <taxon>Syntrophobacteraceae</taxon>
        <taxon>Desulfacinum</taxon>
    </lineage>
</organism>
<dbReference type="RefSeq" id="WP_073038573.1">
    <property type="nucleotide sequence ID" value="NZ_FQVB01000014.1"/>
</dbReference>
<proteinExistence type="predicted"/>
<dbReference type="CDD" id="cd00156">
    <property type="entry name" value="REC"/>
    <property type="match status" value="1"/>
</dbReference>
<gene>
    <name evidence="4" type="ORF">SAMN02745206_01711</name>
</gene>
<dbReference type="PROSITE" id="PS50110">
    <property type="entry name" value="RESPONSE_REGULATORY"/>
    <property type="match status" value="1"/>
</dbReference>
<dbReference type="STRING" id="1121391.SAMN02745206_01711"/>
<dbReference type="OrthoDB" id="5418965at2"/>
<name>A0A1M5AHM0_9BACT</name>
<dbReference type="AlphaFoldDB" id="A0A1M5AHM0"/>
<dbReference type="InterPro" id="IPR011006">
    <property type="entry name" value="CheY-like_superfamily"/>
</dbReference>
<evidence type="ECO:0000256" key="1">
    <source>
        <dbReference type="ARBA" id="ARBA00022553"/>
    </source>
</evidence>
<dbReference type="Proteomes" id="UP000184076">
    <property type="component" value="Unassembled WGS sequence"/>
</dbReference>
<evidence type="ECO:0000313" key="4">
    <source>
        <dbReference type="EMBL" id="SHF29626.1"/>
    </source>
</evidence>
<protein>
    <submittedName>
        <fullName evidence="4">Response regulator receiver domain-containing protein</fullName>
    </submittedName>
</protein>
<feature type="domain" description="Response regulatory" evidence="3">
    <location>
        <begin position="6"/>
        <end position="126"/>
    </location>
</feature>
<keyword evidence="5" id="KW-1185">Reference proteome</keyword>
<dbReference type="SMART" id="SM00448">
    <property type="entry name" value="REC"/>
    <property type="match status" value="1"/>
</dbReference>
<dbReference type="Gene3D" id="3.40.50.2300">
    <property type="match status" value="1"/>
</dbReference>
<dbReference type="Pfam" id="PF00072">
    <property type="entry name" value="Response_reg"/>
    <property type="match status" value="1"/>
</dbReference>
<feature type="modified residue" description="4-aspartylphosphate" evidence="2">
    <location>
        <position position="59"/>
    </location>
</feature>